<feature type="region of interest" description="Disordered" evidence="1">
    <location>
        <begin position="15"/>
        <end position="57"/>
    </location>
</feature>
<name>A0ABR1VFU0_9PEZI</name>
<reference evidence="2 3" key="1">
    <citation type="submission" date="2023-01" db="EMBL/GenBank/DDBJ databases">
        <title>Analysis of 21 Apiospora genomes using comparative genomics revels a genus with tremendous synthesis potential of carbohydrate active enzymes and secondary metabolites.</title>
        <authorList>
            <person name="Sorensen T."/>
        </authorList>
    </citation>
    <scope>NUCLEOTIDE SEQUENCE [LARGE SCALE GENOMIC DNA]</scope>
    <source>
        <strain evidence="2 3">CBS 135458</strain>
    </source>
</reference>
<dbReference type="GeneID" id="92091181"/>
<dbReference type="Proteomes" id="UP001480595">
    <property type="component" value="Unassembled WGS sequence"/>
</dbReference>
<organism evidence="2 3">
    <name type="scientific">Apiospora phragmitis</name>
    <dbReference type="NCBI Taxonomy" id="2905665"/>
    <lineage>
        <taxon>Eukaryota</taxon>
        <taxon>Fungi</taxon>
        <taxon>Dikarya</taxon>
        <taxon>Ascomycota</taxon>
        <taxon>Pezizomycotina</taxon>
        <taxon>Sordariomycetes</taxon>
        <taxon>Xylariomycetidae</taxon>
        <taxon>Amphisphaeriales</taxon>
        <taxon>Apiosporaceae</taxon>
        <taxon>Apiospora</taxon>
    </lineage>
</organism>
<keyword evidence="3" id="KW-1185">Reference proteome</keyword>
<gene>
    <name evidence="2" type="ORF">PG994_006709</name>
</gene>
<comment type="caution">
    <text evidence="2">The sequence shown here is derived from an EMBL/GenBank/DDBJ whole genome shotgun (WGS) entry which is preliminary data.</text>
</comment>
<accession>A0ABR1VFU0</accession>
<evidence type="ECO:0000256" key="1">
    <source>
        <dbReference type="SAM" id="MobiDB-lite"/>
    </source>
</evidence>
<evidence type="ECO:0000313" key="3">
    <source>
        <dbReference type="Proteomes" id="UP001480595"/>
    </source>
</evidence>
<evidence type="ECO:0000313" key="2">
    <source>
        <dbReference type="EMBL" id="KAK8070093.1"/>
    </source>
</evidence>
<dbReference type="RefSeq" id="XP_066717387.1">
    <property type="nucleotide sequence ID" value="XM_066858118.1"/>
</dbReference>
<protein>
    <submittedName>
        <fullName evidence="2">Uncharacterized protein</fullName>
    </submittedName>
</protein>
<sequence>MPYTYVILPEISCFKGHEGTEPGDPPAALFEIDEPRSAGSSSQISSVDPGTRKDRHPFSIQSSFISDALEVAPDVRRRVRSGAWRHGG</sequence>
<dbReference type="EMBL" id="JAQQWL010000006">
    <property type="protein sequence ID" value="KAK8070093.1"/>
    <property type="molecule type" value="Genomic_DNA"/>
</dbReference>
<feature type="compositionally biased region" description="Polar residues" evidence="1">
    <location>
        <begin position="38"/>
        <end position="48"/>
    </location>
</feature>
<proteinExistence type="predicted"/>